<keyword evidence="1" id="KW-0472">Membrane</keyword>
<protein>
    <submittedName>
        <fullName evidence="2">Uncharacterized protein</fullName>
    </submittedName>
</protein>
<dbReference type="GeneID" id="56036404"/>
<feature type="transmembrane region" description="Helical" evidence="1">
    <location>
        <begin position="46"/>
        <end position="69"/>
    </location>
</feature>
<gene>
    <name evidence="2" type="ORF">HUG12_03055</name>
</gene>
<sequence length="117" mass="11856">MPSAGAVDPLAARLRLVGRALLVGTVVGLLAGVVAVSLFSPRTVRTVFALGALALGFGVLGWSGSVMAGRGIETMHRYMDTGSDWTEEKSRRAMARVGGAGAGVMVGSGLVDAVVTL</sequence>
<evidence type="ECO:0000313" key="2">
    <source>
        <dbReference type="EMBL" id="QLG60778.1"/>
    </source>
</evidence>
<dbReference type="EMBL" id="CP058579">
    <property type="protein sequence ID" value="QLG60778.1"/>
    <property type="molecule type" value="Genomic_DNA"/>
</dbReference>
<evidence type="ECO:0000256" key="1">
    <source>
        <dbReference type="SAM" id="Phobius"/>
    </source>
</evidence>
<dbReference type="Pfam" id="PF23930">
    <property type="entry name" value="DUF7268"/>
    <property type="match status" value="1"/>
</dbReference>
<name>A0A7D5Q997_9EURY</name>
<proteinExistence type="predicted"/>
<feature type="transmembrane region" description="Helical" evidence="1">
    <location>
        <begin position="20"/>
        <end position="40"/>
    </location>
</feature>
<keyword evidence="1" id="KW-0812">Transmembrane</keyword>
<dbReference type="KEGG" id="halu:HUG12_03055"/>
<dbReference type="RefSeq" id="WP_179267364.1">
    <property type="nucleotide sequence ID" value="NZ_CP058579.1"/>
</dbReference>
<keyword evidence="1" id="KW-1133">Transmembrane helix</keyword>
<accession>A0A7D5Q997</accession>
<organism evidence="2 3">
    <name type="scientific">Halorarum salinum</name>
    <dbReference type="NCBI Taxonomy" id="2743089"/>
    <lineage>
        <taxon>Archaea</taxon>
        <taxon>Methanobacteriati</taxon>
        <taxon>Methanobacteriota</taxon>
        <taxon>Stenosarchaea group</taxon>
        <taxon>Halobacteria</taxon>
        <taxon>Halobacteriales</taxon>
        <taxon>Haloferacaceae</taxon>
        <taxon>Halorarum</taxon>
    </lineage>
</organism>
<keyword evidence="3" id="KW-1185">Reference proteome</keyword>
<dbReference type="AlphaFoldDB" id="A0A7D5Q997"/>
<evidence type="ECO:0000313" key="3">
    <source>
        <dbReference type="Proteomes" id="UP000509626"/>
    </source>
</evidence>
<dbReference type="InterPro" id="IPR055692">
    <property type="entry name" value="DUF7268"/>
</dbReference>
<reference evidence="2 3" key="1">
    <citation type="submission" date="2020-06" db="EMBL/GenBank/DDBJ databases">
        <title>NJ-3-1, isolated from saline soil.</title>
        <authorList>
            <person name="Cui H.L."/>
            <person name="Shi X."/>
        </authorList>
    </citation>
    <scope>NUCLEOTIDE SEQUENCE [LARGE SCALE GENOMIC DNA]</scope>
    <source>
        <strain evidence="2 3">NJ-3-1</strain>
    </source>
</reference>
<dbReference type="Proteomes" id="UP000509626">
    <property type="component" value="Chromosome"/>
</dbReference>